<accession>A0A5J6VJ22</accession>
<name>A0A5J6VJ22_9VIRU</name>
<evidence type="ECO:0000313" key="1">
    <source>
        <dbReference type="EMBL" id="QFG74166.1"/>
    </source>
</evidence>
<proteinExistence type="predicted"/>
<dbReference type="EMBL" id="MN448282">
    <property type="protein sequence ID" value="QFG74166.1"/>
    <property type="molecule type" value="Genomic_DNA"/>
</dbReference>
<sequence>MNYIILTANLMASQHLPLPFDEIPLPFDEIPLSFGERYGLLVKKRGGFALYHYSQDLTNAILIHPLANDSLEIGLARATRVNFQDMSNEDRNAALLAFEHVFADFADTLPYQTVLGNLVNEETDDYRITFTAVCALDDLHYRRRRQVSTRQEIAGLQLFTNVINTYPANPPEIVELALAGATEVNFDTMPNEQKNMIAAAVGLVFSDLADSENYGAVMARLETNA</sequence>
<reference evidence="1" key="1">
    <citation type="journal article" date="2019" name="Philos. Trans. R. Soc. Lond., B, Biol. Sci.">
        <title>Targeted metagenomic recovery of four divergent viruses reveals shared and distinctive characteristics of giant viruses of marine eukaryotes.</title>
        <authorList>
            <person name="Needham D.M."/>
            <person name="Poirier C."/>
            <person name="Hehenberger E."/>
            <person name="Jimenez V."/>
            <person name="Swalwell J.E."/>
            <person name="Santoro A.E."/>
            <person name="Worden A.Z."/>
        </authorList>
    </citation>
    <scope>NUCLEOTIDE SEQUENCE</scope>
    <source>
        <strain evidence="1">OPacV-662</strain>
    </source>
</reference>
<protein>
    <submittedName>
        <fullName evidence="1">Uncharacterized protein</fullName>
    </submittedName>
</protein>
<organism evidence="1">
    <name type="scientific">Megaviridae environmental sample</name>
    <dbReference type="NCBI Taxonomy" id="1737588"/>
    <lineage>
        <taxon>Viruses</taxon>
        <taxon>Varidnaviria</taxon>
        <taxon>Bamfordvirae</taxon>
        <taxon>Nucleocytoviricota</taxon>
        <taxon>Megaviricetes</taxon>
        <taxon>Imitervirales</taxon>
        <taxon>Mimiviridae</taxon>
        <taxon>environmental samples</taxon>
    </lineage>
</organism>